<dbReference type="Pfam" id="PF04257">
    <property type="entry name" value="Exonuc_V_gamma"/>
    <property type="match status" value="1"/>
</dbReference>
<evidence type="ECO:0000313" key="13">
    <source>
        <dbReference type="Proteomes" id="UP000093523"/>
    </source>
</evidence>
<evidence type="ECO:0000256" key="7">
    <source>
        <dbReference type="ARBA" id="ARBA00022840"/>
    </source>
</evidence>
<keyword evidence="4 10" id="KW-0378">Hydrolase</keyword>
<protein>
    <recommendedName>
        <fullName evidence="10">RecBCD enzyme subunit RecC</fullName>
    </recommendedName>
    <alternativeName>
        <fullName evidence="10">Exonuclease V subunit RecC</fullName>
        <shortName evidence="10">ExoV subunit RecC</shortName>
    </alternativeName>
    <alternativeName>
        <fullName evidence="10">Helicase/nuclease RecBCD subunit RecC</fullName>
    </alternativeName>
</protein>
<dbReference type="InterPro" id="IPR041500">
    <property type="entry name" value="RecC_C"/>
</dbReference>
<keyword evidence="1 10" id="KW-0540">Nuclease</keyword>
<keyword evidence="3 10" id="KW-0227">DNA damage</keyword>
<evidence type="ECO:0000256" key="5">
    <source>
        <dbReference type="ARBA" id="ARBA00022806"/>
    </source>
</evidence>
<dbReference type="GO" id="GO:0003678">
    <property type="term" value="F:DNA helicase activity"/>
    <property type="evidence" value="ECO:0007669"/>
    <property type="project" value="UniProtKB-UniRule"/>
</dbReference>
<dbReference type="SUPFAM" id="SSF52540">
    <property type="entry name" value="P-loop containing nucleoside triphosphate hydrolases"/>
    <property type="match status" value="2"/>
</dbReference>
<organism evidence="12 13">
    <name type="scientific">Aliivibrio logei</name>
    <name type="common">Vibrio logei</name>
    <dbReference type="NCBI Taxonomy" id="688"/>
    <lineage>
        <taxon>Bacteria</taxon>
        <taxon>Pseudomonadati</taxon>
        <taxon>Pseudomonadota</taxon>
        <taxon>Gammaproteobacteria</taxon>
        <taxon>Vibrionales</taxon>
        <taxon>Vibrionaceae</taxon>
        <taxon>Aliivibrio</taxon>
    </lineage>
</organism>
<keyword evidence="2 10" id="KW-0547">Nucleotide-binding</keyword>
<dbReference type="PIRSF" id="PIRSF000980">
    <property type="entry name" value="RecC"/>
    <property type="match status" value="1"/>
</dbReference>
<dbReference type="GO" id="GO:0003677">
    <property type="term" value="F:DNA binding"/>
    <property type="evidence" value="ECO:0007669"/>
    <property type="project" value="UniProtKB-UniRule"/>
</dbReference>
<dbReference type="Gene3D" id="1.10.10.990">
    <property type="match status" value="1"/>
</dbReference>
<feature type="domain" description="RecC C-terminal" evidence="11">
    <location>
        <begin position="835"/>
        <end position="1064"/>
    </location>
</feature>
<dbReference type="STRING" id="688.A6E04_14355"/>
<dbReference type="CDD" id="cd22353">
    <property type="entry name" value="RecC_C-like"/>
    <property type="match status" value="1"/>
</dbReference>
<dbReference type="HAMAP" id="MF_01486">
    <property type="entry name" value="RecC"/>
    <property type="match status" value="1"/>
</dbReference>
<keyword evidence="7 10" id="KW-0067">ATP-binding</keyword>
<evidence type="ECO:0000256" key="4">
    <source>
        <dbReference type="ARBA" id="ARBA00022801"/>
    </source>
</evidence>
<evidence type="ECO:0000256" key="8">
    <source>
        <dbReference type="ARBA" id="ARBA00023125"/>
    </source>
</evidence>
<dbReference type="InterPro" id="IPR011335">
    <property type="entry name" value="Restrct_endonuc-II-like"/>
</dbReference>
<dbReference type="SUPFAM" id="SSF52980">
    <property type="entry name" value="Restriction endonuclease-like"/>
    <property type="match status" value="1"/>
</dbReference>
<dbReference type="GO" id="GO:0009338">
    <property type="term" value="C:exodeoxyribonuclease V complex"/>
    <property type="evidence" value="ECO:0007669"/>
    <property type="project" value="InterPro"/>
</dbReference>
<evidence type="ECO:0000313" key="12">
    <source>
        <dbReference type="EMBL" id="OCH20958.1"/>
    </source>
</evidence>
<comment type="similarity">
    <text evidence="10">Belongs to the RecC family.</text>
</comment>
<proteinExistence type="inferred from homology"/>
<evidence type="ECO:0000256" key="9">
    <source>
        <dbReference type="ARBA" id="ARBA00023204"/>
    </source>
</evidence>
<keyword evidence="5 10" id="KW-0347">Helicase</keyword>
<dbReference type="OrthoDB" id="9762834at2"/>
<dbReference type="GO" id="GO:0000724">
    <property type="term" value="P:double-strand break repair via homologous recombination"/>
    <property type="evidence" value="ECO:0007669"/>
    <property type="project" value="UniProtKB-UniRule"/>
</dbReference>
<evidence type="ECO:0000256" key="6">
    <source>
        <dbReference type="ARBA" id="ARBA00022839"/>
    </source>
</evidence>
<evidence type="ECO:0000256" key="2">
    <source>
        <dbReference type="ARBA" id="ARBA00022741"/>
    </source>
</evidence>
<evidence type="ECO:0000256" key="1">
    <source>
        <dbReference type="ARBA" id="ARBA00022722"/>
    </source>
</evidence>
<evidence type="ECO:0000259" key="11">
    <source>
        <dbReference type="Pfam" id="PF17946"/>
    </source>
</evidence>
<comment type="caution">
    <text evidence="12">The sequence shown here is derived from an EMBL/GenBank/DDBJ whole genome shotgun (WGS) entry which is preliminary data.</text>
</comment>
<dbReference type="InterPro" id="IPR013986">
    <property type="entry name" value="DExx_box_DNA_helicase_dom_sf"/>
</dbReference>
<dbReference type="PANTHER" id="PTHR30591">
    <property type="entry name" value="RECBCD ENZYME SUBUNIT RECC"/>
    <property type="match status" value="1"/>
</dbReference>
<reference evidence="12 13" key="1">
    <citation type="submission" date="2016-06" db="EMBL/GenBank/DDBJ databases">
        <authorList>
            <person name="Kjaerup R.B."/>
            <person name="Dalgaard T.S."/>
            <person name="Juul-Madsen H.R."/>
        </authorList>
    </citation>
    <scope>NUCLEOTIDE SEQUENCE [LARGE SCALE GENOMIC DNA]</scope>
    <source>
        <strain evidence="12 13">1S159</strain>
    </source>
</reference>
<dbReference type="PANTHER" id="PTHR30591:SF1">
    <property type="entry name" value="RECBCD ENZYME SUBUNIT RECC"/>
    <property type="match status" value="1"/>
</dbReference>
<keyword evidence="8 10" id="KW-0238">DNA-binding</keyword>
<name>A0A1B9NYS6_ALILO</name>
<comment type="subunit">
    <text evidence="10">Heterotrimer of RecB, RecC and RecD. All subunits contribute to DNA-binding.</text>
</comment>
<dbReference type="Gene3D" id="3.40.50.300">
    <property type="entry name" value="P-loop containing nucleotide triphosphate hydrolases"/>
    <property type="match status" value="2"/>
</dbReference>
<dbReference type="Gene3D" id="1.10.10.160">
    <property type="match status" value="1"/>
</dbReference>
<dbReference type="InterPro" id="IPR027417">
    <property type="entry name" value="P-loop_NTPase"/>
</dbReference>
<evidence type="ECO:0000256" key="10">
    <source>
        <dbReference type="HAMAP-Rule" id="MF_01486"/>
    </source>
</evidence>
<dbReference type="Pfam" id="PF17946">
    <property type="entry name" value="RecC_C"/>
    <property type="match status" value="1"/>
</dbReference>
<dbReference type="FunFam" id="3.40.50.300:FF:001153">
    <property type="entry name" value="RecBCD enzyme subunit RecC"/>
    <property type="match status" value="1"/>
</dbReference>
<dbReference type="AlphaFoldDB" id="A0A1B9NYS6"/>
<evidence type="ECO:0000256" key="3">
    <source>
        <dbReference type="ARBA" id="ARBA00022763"/>
    </source>
</evidence>
<sequence length="1144" mass="131184">MFTVYHSNQLDVLKSLVVELIRLNPLDNPFEQEQILVQSPGMSQWLKIELAKELGIAANLTFPLPATFIWDLFTQVLDDVPKRSAFNKEAMTWKIVTLLPELLKQDEFAPLQRYLENDDKQLKCYQLAAKIADIFDQYLVFRPEWIQKWEAGEEVIELEGEHPWQPILWQALYDQTLALGHSPYHRANMFEHFIETLENYLQTGTLPKGMPKRLFVVGITSLPPRYLDALAALGQHIDVHLMFTNPCRYYWGEIRDRKYLARLEARNRLQVKWLDDHSEQIGDTEQLKGSLDANFEDELHTSEVGNSLLASWGKLGRDNLCLLSEMEAQEIDAFVDVNNDNLLHSIQSDILNLEERSRDDVLDNSEHKQPISADDRSILLHSCHSPMREVEVLHDQLLDMFANDPELKPRDIIVMVADINVYSAAIQAVFGNAAFDRYIPFAISDQSAEQENPVLLAFMNLMALPENRCGLSELLSLLEVPAVMSRFKFNAEQFEIVKRWAEETGIRWGLDNSTSAHFDLPEHNQNSWLFGIQRMLLGYAMEQDAGLFEGMASYEQVQGMNAEIAGNLAHFIDQLLTYQIILGQAQTINAWRTIINQLMDDFLLVELEGELVVKSIRDQLQKLEENLEDAGFEAPISTAIINNYLKNNLSGGKASQRFLAGQVNFCTLMPMRSIPFDVVCLLGMTDGSYPRTMPVEGFDLMQKRMKPGDRSRRDDDRYLFLEALQSANKAFYLSYIGRSIRDNTEKAPSVLVSELLEYCQQSYCLDGDSDLNPEESAKRLVKKLTIEHPLVPYSQQSFVGDNTSYASEWLPTAKLEGKSAPEFQTEPLVFAPESKELELTELQRFWRLPVAYFFNRGLKVFFETVESRVEDDEPFSIDGRTGYGMKSELLEELLAYDDPNQVSQLSREFYQQQKAQGKLPIGSFGEIAADKEVNTVKELVAHIQPLTTSPLEDQEVRLRFTFPHGEMELQGWLKQRYQAGMLRYRGGKIRSHEILATWIDHLCLCAMKQQQFTHLFGTDAIYHFEPIETEKAYQHLDVILSLYISGNCAPLPYLPKAALAGLETHIDKKGVWNDDEETHEKALKKMADEYNGAFYGGKLFAGENRSDYVMRMWPEWNDEFGQEIFDNAKTVLHDALLHSEKEKL</sequence>
<dbReference type="EMBL" id="MAJU01000011">
    <property type="protein sequence ID" value="OCH20958.1"/>
    <property type="molecule type" value="Genomic_DNA"/>
</dbReference>
<dbReference type="GO" id="GO:0008854">
    <property type="term" value="F:exodeoxyribonuclease V activity"/>
    <property type="evidence" value="ECO:0007669"/>
    <property type="project" value="InterPro"/>
</dbReference>
<dbReference type="Proteomes" id="UP000093523">
    <property type="component" value="Unassembled WGS sequence"/>
</dbReference>
<accession>A0A1B9NYS6</accession>
<keyword evidence="9 10" id="KW-0234">DNA repair</keyword>
<comment type="miscellaneous">
    <text evidence="10">In the RecBCD complex, RecB has a slow 3'-5' helicase, an exonuclease activity and loads RecA onto ssDNA, RecD has a fast 5'-3' helicase activity, while RecC stimulates the ATPase and processivity of the RecB helicase and contributes to recognition of the Chi site.</text>
</comment>
<gene>
    <name evidence="10" type="primary">recC</name>
    <name evidence="12" type="ORF">A6E04_14355</name>
</gene>
<dbReference type="InterPro" id="IPR006697">
    <property type="entry name" value="RecC"/>
</dbReference>
<keyword evidence="6 10" id="KW-0269">Exonuclease</keyword>
<dbReference type="NCBIfam" id="TIGR01450">
    <property type="entry name" value="recC"/>
    <property type="match status" value="1"/>
</dbReference>
<dbReference type="NCBIfam" id="NF008289">
    <property type="entry name" value="PRK11069.1"/>
    <property type="match status" value="1"/>
</dbReference>
<dbReference type="RefSeq" id="WP_065611495.1">
    <property type="nucleotide sequence ID" value="NZ_CAWMPN010000011.1"/>
</dbReference>
<comment type="function">
    <text evidence="10">A helicase/nuclease that prepares dsDNA breaks (DSB) for recombinational DNA repair. Binds to DSBs and unwinds DNA via a highly rapid and processive ATP-dependent bidirectional helicase activity. Unwinds dsDNA until it encounters a Chi (crossover hotspot instigator) sequence from the 3' direction. Cuts ssDNA a few nucleotides 3' to the Chi site. The properties and activities of the enzyme are changed at Chi. The Chi-altered holoenzyme produces a long 3'-ssDNA overhang and facilitates RecA-binding to the ssDNA for homologous DNA recombination and repair. Holoenzyme degrades any linearized DNA that is unable to undergo homologous recombination. In the holoenzyme this subunit recognizes the wild-type Chi sequence, and when added to isolated RecB increases its ATP-dependent helicase processivity.</text>
</comment>
<dbReference type="GO" id="GO:0005524">
    <property type="term" value="F:ATP binding"/>
    <property type="evidence" value="ECO:0007669"/>
    <property type="project" value="UniProtKB-UniRule"/>
</dbReference>
<dbReference type="Gene3D" id="3.40.50.10930">
    <property type="match status" value="1"/>
</dbReference>